<dbReference type="EMBL" id="LT629973">
    <property type="protein sequence ID" value="SEH91696.1"/>
    <property type="molecule type" value="Genomic_DNA"/>
</dbReference>
<evidence type="ECO:0000313" key="2">
    <source>
        <dbReference type="EMBL" id="SEH91696.1"/>
    </source>
</evidence>
<evidence type="ECO:0000313" key="3">
    <source>
        <dbReference type="Proteomes" id="UP000176204"/>
    </source>
</evidence>
<proteinExistence type="predicted"/>
<dbReference type="KEGG" id="agl:PYTT_1700"/>
<evidence type="ECO:0000256" key="1">
    <source>
        <dbReference type="SAM" id="MobiDB-lite"/>
    </source>
</evidence>
<dbReference type="AlphaFoldDB" id="A0A1H6LYT5"/>
<protein>
    <submittedName>
        <fullName evidence="2">Uncharacterized protein</fullName>
    </submittedName>
</protein>
<name>A0A1H6LYT5_9BACT</name>
<keyword evidence="3" id="KW-1185">Reference proteome</keyword>
<feature type="region of interest" description="Disordered" evidence="1">
    <location>
        <begin position="126"/>
        <end position="159"/>
    </location>
</feature>
<dbReference type="Proteomes" id="UP000176204">
    <property type="component" value="Chromosome I"/>
</dbReference>
<accession>A0A1H6LYT5</accession>
<sequence length="232" mass="25617">MQTEAKTGRIIKGAGFMKGGCFVAANPVMTEMKDDCKHGCSSLPYYPAIQLPPLRQSSADEPEHILTENLLRPLEIHRHTHSLPRIGISTQPDFRQTKRLKHQAAASGSHHLILPAVGIQRLQQRIGPAEQPARRIHHPPARNRSSEPAPSGPHPSKTATGHKLLLASIIPLPSATPECANHGQTKHHNSCPLYAHPYRPWHDPTPIWPGTGRYMRPHPAAACHDTNESIRI</sequence>
<organism evidence="2 3">
    <name type="scientific">Akkermansia glycaniphila</name>
    <dbReference type="NCBI Taxonomy" id="1679444"/>
    <lineage>
        <taxon>Bacteria</taxon>
        <taxon>Pseudomonadati</taxon>
        <taxon>Verrucomicrobiota</taxon>
        <taxon>Verrucomicrobiia</taxon>
        <taxon>Verrucomicrobiales</taxon>
        <taxon>Akkermansiaceae</taxon>
        <taxon>Akkermansia</taxon>
    </lineage>
</organism>
<gene>
    <name evidence="2" type="ORF">PYTT_1700</name>
</gene>
<reference evidence="3" key="1">
    <citation type="submission" date="2016-09" db="EMBL/GenBank/DDBJ databases">
        <authorList>
            <person name="Koehorst J."/>
        </authorList>
    </citation>
    <scope>NUCLEOTIDE SEQUENCE [LARGE SCALE GENOMIC DNA]</scope>
</reference>